<dbReference type="GO" id="GO:0003735">
    <property type="term" value="F:structural constituent of ribosome"/>
    <property type="evidence" value="ECO:0007669"/>
    <property type="project" value="InterPro"/>
</dbReference>
<gene>
    <name evidence="4" type="ORF">ABNO52_00625</name>
</gene>
<feature type="domain" description="Large ribosomal subunit protein bL12 C-terminal" evidence="3">
    <location>
        <begin position="72"/>
        <end position="136"/>
    </location>
</feature>
<reference evidence="4" key="1">
    <citation type="submission" date="2024-06" db="EMBL/GenBank/DDBJ databases">
        <title>Diversity, functionality, and evolutionary history of bacterial symbionts in false click beetles (Coleoptera, Throscidae).</title>
        <authorList>
            <person name="Wierz J.C."/>
            <person name="Malm H."/>
            <person name="Kaltenpoth M."/>
            <person name="Engl T."/>
        </authorList>
    </citation>
    <scope>NUCLEOTIDE SEQUENCE</scope>
    <source>
        <strain evidence="4">Tser</strain>
    </source>
</reference>
<keyword evidence="2" id="KW-0687">Ribonucleoprotein</keyword>
<evidence type="ECO:0000256" key="1">
    <source>
        <dbReference type="ARBA" id="ARBA00022980"/>
    </source>
</evidence>
<dbReference type="GO" id="GO:0003729">
    <property type="term" value="F:mRNA binding"/>
    <property type="evidence" value="ECO:0007669"/>
    <property type="project" value="TreeGrafter"/>
</dbReference>
<evidence type="ECO:0000259" key="3">
    <source>
        <dbReference type="Pfam" id="PF00542"/>
    </source>
</evidence>
<dbReference type="PANTHER" id="PTHR45987:SF4">
    <property type="entry name" value="LARGE RIBOSOMAL SUBUNIT PROTEIN BL12M"/>
    <property type="match status" value="1"/>
</dbReference>
<protein>
    <submittedName>
        <fullName evidence="4">Ribosomal protein L7/L12</fullName>
    </submittedName>
</protein>
<dbReference type="GO" id="GO:0005840">
    <property type="term" value="C:ribosome"/>
    <property type="evidence" value="ECO:0007669"/>
    <property type="project" value="UniProtKB-KW"/>
</dbReference>
<dbReference type="PANTHER" id="PTHR45987">
    <property type="entry name" value="39S RIBOSOMAL PROTEIN L12"/>
    <property type="match status" value="1"/>
</dbReference>
<dbReference type="GO" id="GO:0006412">
    <property type="term" value="P:translation"/>
    <property type="evidence" value="ECO:0007669"/>
    <property type="project" value="InterPro"/>
</dbReference>
<dbReference type="GO" id="GO:1990904">
    <property type="term" value="C:ribonucleoprotein complex"/>
    <property type="evidence" value="ECO:0007669"/>
    <property type="project" value="UniProtKB-KW"/>
</dbReference>
<dbReference type="InterPro" id="IPR000206">
    <property type="entry name" value="Ribosomal_bL12"/>
</dbReference>
<dbReference type="InterPro" id="IPR014719">
    <property type="entry name" value="Ribosomal_bL12_C/ClpS-like"/>
</dbReference>
<name>A0AAU7QQL6_9FLAO</name>
<dbReference type="Pfam" id="PF00542">
    <property type="entry name" value="Ribosomal_L12"/>
    <property type="match status" value="1"/>
</dbReference>
<organism evidence="4">
    <name type="scientific">Candidatus Shikimatogenerans sp. Tser</name>
    <dbReference type="NCBI Taxonomy" id="3158568"/>
    <lineage>
        <taxon>Bacteria</taxon>
        <taxon>Pseudomonadati</taxon>
        <taxon>Bacteroidota</taxon>
        <taxon>Flavobacteriia</taxon>
        <taxon>Flavobacteriales</taxon>
        <taxon>Candidatus Shikimatogenerans</taxon>
    </lineage>
</organism>
<dbReference type="Gene3D" id="3.30.1390.10">
    <property type="match status" value="1"/>
</dbReference>
<keyword evidence="1 4" id="KW-0689">Ribosomal protein</keyword>
<dbReference type="InterPro" id="IPR013823">
    <property type="entry name" value="Ribosomal_bL12_C"/>
</dbReference>
<accession>A0AAU7QQL6</accession>
<dbReference type="SUPFAM" id="SSF54736">
    <property type="entry name" value="ClpS-like"/>
    <property type="match status" value="1"/>
</dbReference>
<dbReference type="EMBL" id="CP157893">
    <property type="protein sequence ID" value="XBT18118.1"/>
    <property type="molecule type" value="Genomic_DNA"/>
</dbReference>
<evidence type="ECO:0000313" key="4">
    <source>
        <dbReference type="EMBL" id="XBT18118.1"/>
    </source>
</evidence>
<dbReference type="AlphaFoldDB" id="A0AAU7QQL6"/>
<evidence type="ECO:0000256" key="2">
    <source>
        <dbReference type="ARBA" id="ARBA00023274"/>
    </source>
</evidence>
<proteinExistence type="predicted"/>
<sequence length="137" mass="15938">MSNKIQKLAKKFLKLNVLEIKKILDIFSKKYNININNININSINNNNNNNNDISEKKENKKLENNIDNKKYKLIIKNFGNSKLSTIRLIKDITNLSLIDSKKLIDNIPSVIKDNLSLIEIKNLQNKFKNINVETEIK</sequence>